<evidence type="ECO:0000256" key="3">
    <source>
        <dbReference type="ARBA" id="ARBA00021269"/>
    </source>
</evidence>
<evidence type="ECO:0000256" key="7">
    <source>
        <dbReference type="ARBA" id="ARBA00023054"/>
    </source>
</evidence>
<gene>
    <name evidence="14" type="primary">EXO84</name>
    <name evidence="14" type="ORF">IMSHALPRED_003783</name>
</gene>
<keyword evidence="7" id="KW-0175">Coiled coil</keyword>
<accession>A0A8H3IEM1</accession>
<dbReference type="InterPro" id="IPR042560">
    <property type="entry name" value="Exo84_C_2"/>
</dbReference>
<evidence type="ECO:0000256" key="12">
    <source>
        <dbReference type="SAM" id="MobiDB-lite"/>
    </source>
</evidence>
<evidence type="ECO:0000256" key="8">
    <source>
        <dbReference type="ARBA" id="ARBA00023329"/>
    </source>
</evidence>
<evidence type="ECO:0000256" key="1">
    <source>
        <dbReference type="ARBA" id="ARBA00004398"/>
    </source>
</evidence>
<name>A0A8H3IEM1_9LECA</name>
<proteinExistence type="inferred from homology"/>
<dbReference type="InterPro" id="IPR042561">
    <property type="entry name" value="Exo84_C_1"/>
</dbReference>
<dbReference type="FunFam" id="2.30.29.30:FF:000264">
    <property type="entry name" value="Potential exocyst complex component Exo84"/>
    <property type="match status" value="1"/>
</dbReference>
<comment type="caution">
    <text evidence="14">The sequence shown here is derived from an EMBL/GenBank/DDBJ whole genome shotgun (WGS) entry which is preliminary data.</text>
</comment>
<keyword evidence="8" id="KW-0968">Cytoplasmic vesicle</keyword>
<sequence length="678" mass="76066">MEDKGKGFSLRQKKSRQVAPKQISGPIQTKAQASRGPIRPNLNGTIETSTANTSDLVKRRYSTRFTNLPDFNNADVPPVPSIPSLPAQFAQPDSRPSTARQKQQLQLDANALKDPNLQIESYSASLLSDASDQELRDYQASLRKLKNRTSTDLQQNVYQNRTQFIKISKEAEKLKGEMRILRGLMSELTASLNQASMNAGAPEPRVALDDGARSRARKQANRSSVANLEAMWNTQLHALWKNVEGSQKFLPAIPGRHVVLEQSTWLELDAATWKAKRYAHIFLLNDHLMVATKRKRRIDPNNMTNGDAGQTSSSRTVADKCWPLQDIDMVDLASAGSSGINDRGGMSNAVSIRYGHESFTYRSDKSSTKEKINLLQAFRRTLDELRKALQADMEENFNKSKETMDYLTTRDPALSNKTSLLRSLSGAKDRPEILIDVDGKHQNLRWVEGQIDELDSEVALQKFEDAVRHVEKLRRLAKGLKGNILAQDLIGTKVDERARKLAGQYFRTILTEDILALRLTATHAQLTATQANIGYLVRLNFTPLARTTYLEARSTLIHTRARSIMFEGDLTRHIFQLSLVYFSLIRNTVKTYQQCFPAVMMSSCIQWAKERLDEFNSLLERQLGSVKAGSADWNDCLEKAIENAAIVGEVGLDFANLVGLGLMKESKDGDEVERQQEG</sequence>
<dbReference type="GO" id="GO:0006893">
    <property type="term" value="P:Golgi to plasma membrane transport"/>
    <property type="evidence" value="ECO:0007669"/>
    <property type="project" value="TreeGrafter"/>
</dbReference>
<dbReference type="PANTHER" id="PTHR21426">
    <property type="entry name" value="EXOCYST COMPLEX COMPONENT 8"/>
    <property type="match status" value="1"/>
</dbReference>
<feature type="region of interest" description="Disordered" evidence="12">
    <location>
        <begin position="1"/>
        <end position="55"/>
    </location>
</feature>
<dbReference type="Pfam" id="PF16528">
    <property type="entry name" value="Exo84_C"/>
    <property type="match status" value="1"/>
</dbReference>
<dbReference type="InterPro" id="IPR033961">
    <property type="entry name" value="Exo84"/>
</dbReference>
<dbReference type="GO" id="GO:0030133">
    <property type="term" value="C:transport vesicle"/>
    <property type="evidence" value="ECO:0007669"/>
    <property type="project" value="UniProtKB-SubCell"/>
</dbReference>
<comment type="subunit">
    <text evidence="10">Component of the exocyst complex.</text>
</comment>
<dbReference type="InterPro" id="IPR016159">
    <property type="entry name" value="Cullin_repeat-like_dom_sf"/>
</dbReference>
<keyword evidence="5" id="KW-0268">Exocytosis</keyword>
<feature type="domain" description="Exocyst component Exo84 C-terminal" evidence="13">
    <location>
        <begin position="445"/>
        <end position="654"/>
    </location>
</feature>
<evidence type="ECO:0000259" key="13">
    <source>
        <dbReference type="Pfam" id="PF16528"/>
    </source>
</evidence>
<evidence type="ECO:0000256" key="2">
    <source>
        <dbReference type="ARBA" id="ARBA00007210"/>
    </source>
</evidence>
<evidence type="ECO:0000313" key="14">
    <source>
        <dbReference type="EMBL" id="CAF9917920.1"/>
    </source>
</evidence>
<evidence type="ECO:0000256" key="6">
    <source>
        <dbReference type="ARBA" id="ARBA00022927"/>
    </source>
</evidence>
<comment type="similarity">
    <text evidence="2">Belongs to the EXO84 family.</text>
</comment>
<dbReference type="GO" id="GO:0006887">
    <property type="term" value="P:exocytosis"/>
    <property type="evidence" value="ECO:0007669"/>
    <property type="project" value="UniProtKB-KW"/>
</dbReference>
<evidence type="ECO:0000256" key="11">
    <source>
        <dbReference type="ARBA" id="ARBA00071741"/>
    </source>
</evidence>
<dbReference type="GO" id="GO:0015031">
    <property type="term" value="P:protein transport"/>
    <property type="evidence" value="ECO:0007669"/>
    <property type="project" value="UniProtKB-KW"/>
</dbReference>
<dbReference type="Proteomes" id="UP000664534">
    <property type="component" value="Unassembled WGS sequence"/>
</dbReference>
<dbReference type="Gene3D" id="1.20.58.1210">
    <property type="entry name" value="Exo84p, N-terminal helical domain"/>
    <property type="match status" value="1"/>
</dbReference>
<evidence type="ECO:0000256" key="9">
    <source>
        <dbReference type="ARBA" id="ARBA00057052"/>
    </source>
</evidence>
<dbReference type="InterPro" id="IPR011993">
    <property type="entry name" value="PH-like_dom_sf"/>
</dbReference>
<evidence type="ECO:0000256" key="4">
    <source>
        <dbReference type="ARBA" id="ARBA00022448"/>
    </source>
</evidence>
<dbReference type="PANTHER" id="PTHR21426:SF12">
    <property type="entry name" value="EXOCYST COMPLEX COMPONENT 8"/>
    <property type="match status" value="1"/>
</dbReference>
<comment type="subcellular location">
    <subcellularLocation>
        <location evidence="1">Cytoplasmic vesicle</location>
        <location evidence="1">Secretory vesicle</location>
    </subcellularLocation>
</comment>
<evidence type="ECO:0000313" key="15">
    <source>
        <dbReference type="Proteomes" id="UP000664534"/>
    </source>
</evidence>
<feature type="compositionally biased region" description="Polar residues" evidence="12">
    <location>
        <begin position="42"/>
        <end position="55"/>
    </location>
</feature>
<evidence type="ECO:0000256" key="10">
    <source>
        <dbReference type="ARBA" id="ARBA00065378"/>
    </source>
</evidence>
<organism evidence="14 15">
    <name type="scientific">Imshaugia aleurites</name>
    <dbReference type="NCBI Taxonomy" id="172621"/>
    <lineage>
        <taxon>Eukaryota</taxon>
        <taxon>Fungi</taxon>
        <taxon>Dikarya</taxon>
        <taxon>Ascomycota</taxon>
        <taxon>Pezizomycotina</taxon>
        <taxon>Lecanoromycetes</taxon>
        <taxon>OSLEUM clade</taxon>
        <taxon>Lecanoromycetidae</taxon>
        <taxon>Lecanorales</taxon>
        <taxon>Lecanorineae</taxon>
        <taxon>Parmeliaceae</taxon>
        <taxon>Imshaugia</taxon>
    </lineage>
</organism>
<dbReference type="InterPro" id="IPR032403">
    <property type="entry name" value="Exo84_C"/>
</dbReference>
<keyword evidence="15" id="KW-1185">Reference proteome</keyword>
<dbReference type="OrthoDB" id="642193at2759"/>
<keyword evidence="4" id="KW-0813">Transport</keyword>
<dbReference type="Gene3D" id="2.30.29.30">
    <property type="entry name" value="Pleckstrin-homology domain (PH domain)/Phosphotyrosine-binding domain (PTB)"/>
    <property type="match status" value="1"/>
</dbReference>
<dbReference type="Gene3D" id="1.20.58.1220">
    <property type="entry name" value="Exo84p, C-terminal helical domain"/>
    <property type="match status" value="1"/>
</dbReference>
<dbReference type="GO" id="GO:0000145">
    <property type="term" value="C:exocyst"/>
    <property type="evidence" value="ECO:0007669"/>
    <property type="project" value="InterPro"/>
</dbReference>
<dbReference type="SUPFAM" id="SSF74788">
    <property type="entry name" value="Cullin repeat-like"/>
    <property type="match status" value="1"/>
</dbReference>
<reference evidence="14" key="1">
    <citation type="submission" date="2021-03" db="EMBL/GenBank/DDBJ databases">
        <authorList>
            <person name="Tagirdzhanova G."/>
        </authorList>
    </citation>
    <scope>NUCLEOTIDE SEQUENCE</scope>
</reference>
<comment type="function">
    <text evidence="9">Involved in the secretory pathway as part of the exocyst complex which tethers secretory vesicles to the sites of exocytosis. Plays a role in both the assembly of the exocyst and the polarization of this complex to specific sites of the plasma membrane for exocytosis. Also involved in assembly of the spliceosome.</text>
</comment>
<dbReference type="EMBL" id="CAJPDT010000019">
    <property type="protein sequence ID" value="CAF9917920.1"/>
    <property type="molecule type" value="Genomic_DNA"/>
</dbReference>
<dbReference type="Pfam" id="PF25345">
    <property type="entry name" value="PH_EXO84"/>
    <property type="match status" value="1"/>
</dbReference>
<keyword evidence="6" id="KW-0653">Protein transport</keyword>
<protein>
    <recommendedName>
        <fullName evidence="3">Exocyst complex component EXO84</fullName>
    </recommendedName>
    <alternativeName>
        <fullName evidence="11">Exocyst complex component exo84</fullName>
    </alternativeName>
</protein>
<dbReference type="AlphaFoldDB" id="A0A8H3IEM1"/>
<evidence type="ECO:0000256" key="5">
    <source>
        <dbReference type="ARBA" id="ARBA00022483"/>
    </source>
</evidence>
<dbReference type="Pfam" id="PF08700">
    <property type="entry name" value="VPS51_Exo84_N"/>
    <property type="match status" value="1"/>
</dbReference>